<dbReference type="NCBIfam" id="TIGR00266">
    <property type="entry name" value="TIGR00266 family protein"/>
    <property type="match status" value="1"/>
</dbReference>
<dbReference type="SUPFAM" id="SSF51219">
    <property type="entry name" value="TRAP-like"/>
    <property type="match status" value="1"/>
</dbReference>
<dbReference type="InterPro" id="IPR016031">
    <property type="entry name" value="Trp_RNA-bd_attenuator-like_dom"/>
</dbReference>
<sequence length="231" mass="24613">MRYQILGDNDCPLVEIRLGRGESVRIERGAMAYMQDVRLTGKMNSRSGGLGGLFGAIGRSLTSGESMFITEAVGESDAGLLGIAPSIPGKIVRLAAGSRQYRLNTGAFLACDAGVGYRMAAQDVGKAFFGGTGGLFVMETEGTGDVLINAFGDLLELEVTPDRPITVDNDHVVAWDRTLDYRIEIASGTFGFTTGEGLVNRFMGNGRIWIQTRNVHSLADAVAPFLPQSGN</sequence>
<dbReference type="InterPro" id="IPR036983">
    <property type="entry name" value="AIM24_sf"/>
</dbReference>
<dbReference type="RefSeq" id="WP_090162153.1">
    <property type="nucleotide sequence ID" value="NZ_CACVNK010000016.1"/>
</dbReference>
<dbReference type="Proteomes" id="UP000198817">
    <property type="component" value="Unassembled WGS sequence"/>
</dbReference>
<dbReference type="Gene3D" id="3.60.160.10">
    <property type="entry name" value="Mitochondrial biogenesis AIM24"/>
    <property type="match status" value="1"/>
</dbReference>
<name>A0A1I7G1X6_9FIRM</name>
<reference evidence="1 2" key="1">
    <citation type="submission" date="2016-10" db="EMBL/GenBank/DDBJ databases">
        <authorList>
            <person name="de Groot N.N."/>
        </authorList>
    </citation>
    <scope>NUCLEOTIDE SEQUENCE [LARGE SCALE GENOMIC DNA]</scope>
    <source>
        <strain evidence="1 2">KHGC13</strain>
    </source>
</reference>
<dbReference type="GeneID" id="78353958"/>
<keyword evidence="2" id="KW-1185">Reference proteome</keyword>
<gene>
    <name evidence="1" type="ORF">SAMN05216508_104103</name>
</gene>
<accession>A0A1I7G1X6</accession>
<dbReference type="PANTHER" id="PTHR43657:SF1">
    <property type="entry name" value="ALTERED INHERITANCE OF MITOCHONDRIA PROTEIN 24, MITOCHONDRIAL"/>
    <property type="match status" value="1"/>
</dbReference>
<dbReference type="PANTHER" id="PTHR43657">
    <property type="entry name" value="TRYPTOPHAN RNA-BINDING ATTENUATOR PROTEIN-LIKE PROTEIN"/>
    <property type="match status" value="1"/>
</dbReference>
<dbReference type="EMBL" id="FPBT01000004">
    <property type="protein sequence ID" value="SFU42474.1"/>
    <property type="molecule type" value="Genomic_DNA"/>
</dbReference>
<dbReference type="Pfam" id="PF01987">
    <property type="entry name" value="AIM24"/>
    <property type="match status" value="1"/>
</dbReference>
<evidence type="ECO:0000313" key="1">
    <source>
        <dbReference type="EMBL" id="SFU42474.1"/>
    </source>
</evidence>
<organism evidence="1 2">
    <name type="scientific">Eubacterium pyruvativorans</name>
    <dbReference type="NCBI Taxonomy" id="155865"/>
    <lineage>
        <taxon>Bacteria</taxon>
        <taxon>Bacillati</taxon>
        <taxon>Bacillota</taxon>
        <taxon>Clostridia</taxon>
        <taxon>Eubacteriales</taxon>
        <taxon>Eubacteriaceae</taxon>
        <taxon>Eubacterium</taxon>
    </lineage>
</organism>
<protein>
    <submittedName>
        <fullName evidence="1">TIGR00266 family protein</fullName>
    </submittedName>
</protein>
<dbReference type="OrthoDB" id="9779518at2"/>
<dbReference type="InterPro" id="IPR002838">
    <property type="entry name" value="AIM24"/>
</dbReference>
<dbReference type="AlphaFoldDB" id="A0A1I7G1X6"/>
<dbReference type="STRING" id="155865.SAMN05216515_10428"/>
<evidence type="ECO:0000313" key="2">
    <source>
        <dbReference type="Proteomes" id="UP000198817"/>
    </source>
</evidence>
<proteinExistence type="predicted"/>